<dbReference type="EMBL" id="JAATIQ010000076">
    <property type="protein sequence ID" value="KAF4388024.1"/>
    <property type="molecule type" value="Genomic_DNA"/>
</dbReference>
<sequence length="194" mass="23338">MIANIKVYCLLLRLINPRDITIASIQRGEMSGYFNDSEKCKSYRIGISVRHKNTHTINQRYREKEPVDKKIFDEVISKHQKMAENKDKNHYDLFVPETILAPKRRIELRILICFNSRNQKGMPRNTAFCNENKIKKKILNTNKRDKKTLITLNFFHWPNYRLEDFPSMNRYWFDTNNGSRFSMVKLHMYPQFKN</sequence>
<proteinExistence type="predicted"/>
<protein>
    <recommendedName>
        <fullName evidence="3">Ycf1</fullName>
    </recommendedName>
</protein>
<dbReference type="Proteomes" id="UP000583929">
    <property type="component" value="Unassembled WGS sequence"/>
</dbReference>
<accession>A0A7J6GYH3</accession>
<organism evidence="1 2">
    <name type="scientific">Cannabis sativa</name>
    <name type="common">Hemp</name>
    <name type="synonym">Marijuana</name>
    <dbReference type="NCBI Taxonomy" id="3483"/>
    <lineage>
        <taxon>Eukaryota</taxon>
        <taxon>Viridiplantae</taxon>
        <taxon>Streptophyta</taxon>
        <taxon>Embryophyta</taxon>
        <taxon>Tracheophyta</taxon>
        <taxon>Spermatophyta</taxon>
        <taxon>Magnoliopsida</taxon>
        <taxon>eudicotyledons</taxon>
        <taxon>Gunneridae</taxon>
        <taxon>Pentapetalae</taxon>
        <taxon>rosids</taxon>
        <taxon>fabids</taxon>
        <taxon>Rosales</taxon>
        <taxon>Cannabaceae</taxon>
        <taxon>Cannabis</taxon>
    </lineage>
</organism>
<comment type="caution">
    <text evidence="1">The sequence shown here is derived from an EMBL/GenBank/DDBJ whole genome shotgun (WGS) entry which is preliminary data.</text>
</comment>
<gene>
    <name evidence="1" type="ORF">G4B88_017057</name>
</gene>
<evidence type="ECO:0000313" key="2">
    <source>
        <dbReference type="Proteomes" id="UP000583929"/>
    </source>
</evidence>
<evidence type="ECO:0008006" key="3">
    <source>
        <dbReference type="Google" id="ProtNLM"/>
    </source>
</evidence>
<reference evidence="1 2" key="1">
    <citation type="journal article" date="2020" name="bioRxiv">
        <title>Sequence and annotation of 42 cannabis genomes reveals extensive copy number variation in cannabinoid synthesis and pathogen resistance genes.</title>
        <authorList>
            <person name="Mckernan K.J."/>
            <person name="Helbert Y."/>
            <person name="Kane L.T."/>
            <person name="Ebling H."/>
            <person name="Zhang L."/>
            <person name="Liu B."/>
            <person name="Eaton Z."/>
            <person name="Mclaughlin S."/>
            <person name="Kingan S."/>
            <person name="Baybayan P."/>
            <person name="Concepcion G."/>
            <person name="Jordan M."/>
            <person name="Riva A."/>
            <person name="Barbazuk W."/>
            <person name="Harkins T."/>
        </authorList>
    </citation>
    <scope>NUCLEOTIDE SEQUENCE [LARGE SCALE GENOMIC DNA]</scope>
    <source>
        <strain evidence="2">cv. Jamaican Lion 4</strain>
        <tissue evidence="1">Leaf</tissue>
    </source>
</reference>
<dbReference type="AlphaFoldDB" id="A0A7J6GYH3"/>
<keyword evidence="2" id="KW-1185">Reference proteome</keyword>
<evidence type="ECO:0000313" key="1">
    <source>
        <dbReference type="EMBL" id="KAF4388024.1"/>
    </source>
</evidence>
<name>A0A7J6GYH3_CANSA</name>